<dbReference type="SUPFAM" id="SSF52540">
    <property type="entry name" value="P-loop containing nucleoside triphosphate hydrolases"/>
    <property type="match status" value="1"/>
</dbReference>
<dbReference type="Proteomes" id="UP001156641">
    <property type="component" value="Unassembled WGS sequence"/>
</dbReference>
<gene>
    <name evidence="8" type="ORF">GCM10010909_23340</name>
</gene>
<dbReference type="InterPro" id="IPR007502">
    <property type="entry name" value="Helicase-assoc_dom"/>
</dbReference>
<dbReference type="InterPro" id="IPR011545">
    <property type="entry name" value="DEAD/DEAH_box_helicase_dom"/>
</dbReference>
<dbReference type="PROSITE" id="PS51194">
    <property type="entry name" value="HELICASE_CTER"/>
    <property type="match status" value="1"/>
</dbReference>
<evidence type="ECO:0000313" key="9">
    <source>
        <dbReference type="Proteomes" id="UP001156641"/>
    </source>
</evidence>
<dbReference type="Pfam" id="PF08482">
    <property type="entry name" value="HrpB_C"/>
    <property type="match status" value="1"/>
</dbReference>
<dbReference type="InterPro" id="IPR013689">
    <property type="entry name" value="RNA_helicase_ATP-dep_HrpB_C"/>
</dbReference>
<dbReference type="InterPro" id="IPR002464">
    <property type="entry name" value="DNA/RNA_helicase_DEAH_CS"/>
</dbReference>
<dbReference type="PROSITE" id="PS00690">
    <property type="entry name" value="DEAH_ATP_HELICASE"/>
    <property type="match status" value="1"/>
</dbReference>
<dbReference type="InterPro" id="IPR010225">
    <property type="entry name" value="HrpB"/>
</dbReference>
<keyword evidence="5" id="KW-0067">ATP-binding</keyword>
<dbReference type="PROSITE" id="PS51192">
    <property type="entry name" value="HELICASE_ATP_BIND_1"/>
    <property type="match status" value="1"/>
</dbReference>
<organism evidence="8 9">
    <name type="scientific">Acidocella aquatica</name>
    <dbReference type="NCBI Taxonomy" id="1922313"/>
    <lineage>
        <taxon>Bacteria</taxon>
        <taxon>Pseudomonadati</taxon>
        <taxon>Pseudomonadota</taxon>
        <taxon>Alphaproteobacteria</taxon>
        <taxon>Acetobacterales</taxon>
        <taxon>Acidocellaceae</taxon>
        <taxon>Acidocella</taxon>
    </lineage>
</organism>
<protein>
    <recommendedName>
        <fullName evidence="1">RNA helicase</fullName>
        <ecNumber evidence="1">3.6.4.13</ecNumber>
    </recommendedName>
</protein>
<keyword evidence="3" id="KW-0378">Hydrolase</keyword>
<dbReference type="SMART" id="SM00490">
    <property type="entry name" value="HELICc"/>
    <property type="match status" value="1"/>
</dbReference>
<dbReference type="InterPro" id="IPR027417">
    <property type="entry name" value="P-loop_NTPase"/>
</dbReference>
<accession>A0ABQ6ABQ7</accession>
<evidence type="ECO:0000259" key="6">
    <source>
        <dbReference type="PROSITE" id="PS51192"/>
    </source>
</evidence>
<dbReference type="Gene3D" id="3.40.50.300">
    <property type="entry name" value="P-loop containing nucleotide triphosphate hydrolases"/>
    <property type="match status" value="2"/>
</dbReference>
<dbReference type="Pfam" id="PF04408">
    <property type="entry name" value="WHD_HA2"/>
    <property type="match status" value="1"/>
</dbReference>
<keyword evidence="2" id="KW-0547">Nucleotide-binding</keyword>
<dbReference type="InterPro" id="IPR001650">
    <property type="entry name" value="Helicase_C-like"/>
</dbReference>
<keyword evidence="4 8" id="KW-0347">Helicase</keyword>
<evidence type="ECO:0000256" key="3">
    <source>
        <dbReference type="ARBA" id="ARBA00022801"/>
    </source>
</evidence>
<dbReference type="SMART" id="SM00847">
    <property type="entry name" value="HA2"/>
    <property type="match status" value="1"/>
</dbReference>
<reference evidence="9" key="1">
    <citation type="journal article" date="2019" name="Int. J. Syst. Evol. Microbiol.">
        <title>The Global Catalogue of Microorganisms (GCM) 10K type strain sequencing project: providing services to taxonomists for standard genome sequencing and annotation.</title>
        <authorList>
            <consortium name="The Broad Institute Genomics Platform"/>
            <consortium name="The Broad Institute Genome Sequencing Center for Infectious Disease"/>
            <person name="Wu L."/>
            <person name="Ma J."/>
        </authorList>
    </citation>
    <scope>NUCLEOTIDE SEQUENCE [LARGE SCALE GENOMIC DNA]</scope>
    <source>
        <strain evidence="9">NBRC 112502</strain>
    </source>
</reference>
<dbReference type="EC" id="3.6.4.13" evidence="1"/>
<sequence length="797" mass="84363">MTEDLPVNDVLPALLDCLLTQGRNAVLVAPPGAGKTTLVPLALMQAGVEGKILLLEPRRLAARAAAQRMAGILGEAVGQRVGFRTRLESAVSGETVVEVITEGLLTSRLLADPGLSGVALVIFDEVHERSLDADLGLALVLDLQRTLRPELRILAMSATAEAEKIAGLLEATVIESDGRMHEVAVSHSKRDIPTARELPEAAAKAVREALVAHKGDVLVFLPGMAEIRRTQAALQGAPALVLPLHGDLSPAAQDLALREHEQRRVVLATSIAETSLTVPGVRIVIDGGFRRAPKLDVASGLTRLATLRISRAAAVQRAGRAGRQGPGVAIRLWSEALHRGLPGFETPEILEAELSALELACAAWGEKSESLPFVDAPPPGAAKVARALLEELGALEAGGRITPLGREMARLRAAPRLAAMMLAGESKAERALAADIAAILEERDVLGRDASADIALRLEALAGKIEGDRAGLARVRQGAKIYRNRLGVGAMPGVGDAGALLAAAFPDRIGQARGEPGSYRLSGGGSGALGATDPLRRARLLVVASLEAKGAKIRLAAGLDAEDLPPVLRARCRRVRESGFDPASGGILVRERVRLGALILTDKYLPPEPDEVQAALAKAVSSRLEALDWSEAAENLCARVAVMRGVDPNYPDLSRAALAQGVEAWLAPYLAGMSHLREVKTVDLAAVLRGMMTREQAQRLDKELPVALKLPHGEVRVDYTGPVPVAAARAKAFYGLDATPKLAGGKVALQIALLSPAGRPIAITADLAGFWRGGWADARRDMRGRYPRHDWPEEPWR</sequence>
<dbReference type="EMBL" id="BSOS01000067">
    <property type="protein sequence ID" value="GLR67653.1"/>
    <property type="molecule type" value="Genomic_DNA"/>
</dbReference>
<dbReference type="Gene3D" id="1.20.120.1080">
    <property type="match status" value="1"/>
</dbReference>
<dbReference type="PANTHER" id="PTHR43519:SF1">
    <property type="entry name" value="ATP-DEPENDENT RNA HELICASE HRPB"/>
    <property type="match status" value="1"/>
</dbReference>
<feature type="domain" description="Helicase C-terminal" evidence="7">
    <location>
        <begin position="205"/>
        <end position="365"/>
    </location>
</feature>
<evidence type="ECO:0000259" key="7">
    <source>
        <dbReference type="PROSITE" id="PS51194"/>
    </source>
</evidence>
<feature type="domain" description="Helicase ATP-binding" evidence="6">
    <location>
        <begin position="16"/>
        <end position="178"/>
    </location>
</feature>
<dbReference type="InterPro" id="IPR014001">
    <property type="entry name" value="Helicase_ATP-bd"/>
</dbReference>
<evidence type="ECO:0000256" key="4">
    <source>
        <dbReference type="ARBA" id="ARBA00022806"/>
    </source>
</evidence>
<evidence type="ECO:0000256" key="2">
    <source>
        <dbReference type="ARBA" id="ARBA00022741"/>
    </source>
</evidence>
<dbReference type="CDD" id="cd18791">
    <property type="entry name" value="SF2_C_RHA"/>
    <property type="match status" value="1"/>
</dbReference>
<evidence type="ECO:0000256" key="5">
    <source>
        <dbReference type="ARBA" id="ARBA00022840"/>
    </source>
</evidence>
<evidence type="ECO:0000313" key="8">
    <source>
        <dbReference type="EMBL" id="GLR67653.1"/>
    </source>
</evidence>
<dbReference type="SMART" id="SM00487">
    <property type="entry name" value="DEXDc"/>
    <property type="match status" value="1"/>
</dbReference>
<dbReference type="Pfam" id="PF00271">
    <property type="entry name" value="Helicase_C"/>
    <property type="match status" value="1"/>
</dbReference>
<dbReference type="RefSeq" id="WP_284258399.1">
    <property type="nucleotide sequence ID" value="NZ_BSOS01000067.1"/>
</dbReference>
<dbReference type="GO" id="GO:0004386">
    <property type="term" value="F:helicase activity"/>
    <property type="evidence" value="ECO:0007669"/>
    <property type="project" value="UniProtKB-KW"/>
</dbReference>
<dbReference type="NCBIfam" id="TIGR01970">
    <property type="entry name" value="DEAH_box_HrpB"/>
    <property type="match status" value="1"/>
</dbReference>
<proteinExistence type="predicted"/>
<keyword evidence="9" id="KW-1185">Reference proteome</keyword>
<dbReference type="PANTHER" id="PTHR43519">
    <property type="entry name" value="ATP-DEPENDENT RNA HELICASE HRPB"/>
    <property type="match status" value="1"/>
</dbReference>
<comment type="caution">
    <text evidence="8">The sequence shown here is derived from an EMBL/GenBank/DDBJ whole genome shotgun (WGS) entry which is preliminary data.</text>
</comment>
<evidence type="ECO:0000256" key="1">
    <source>
        <dbReference type="ARBA" id="ARBA00012552"/>
    </source>
</evidence>
<dbReference type="PIRSF" id="PIRSF005496">
    <property type="entry name" value="ATP_hel_hrpB"/>
    <property type="match status" value="1"/>
</dbReference>
<dbReference type="Pfam" id="PF00270">
    <property type="entry name" value="DEAD"/>
    <property type="match status" value="1"/>
</dbReference>
<dbReference type="InterPro" id="IPR048333">
    <property type="entry name" value="HA2_WH"/>
</dbReference>
<name>A0ABQ6ABQ7_9PROT</name>